<dbReference type="InterPro" id="IPR029031">
    <property type="entry name" value="Gingipain_N_sf"/>
</dbReference>
<reference evidence="3" key="1">
    <citation type="submission" date="2018-05" db="EMBL/GenBank/DDBJ databases">
        <authorList>
            <person name="Lanie J.A."/>
            <person name="Ng W.-L."/>
            <person name="Kazmierczak K.M."/>
            <person name="Andrzejewski T.M."/>
            <person name="Davidsen T.M."/>
            <person name="Wayne K.J."/>
            <person name="Tettelin H."/>
            <person name="Glass J.I."/>
            <person name="Rusch D."/>
            <person name="Podicherti R."/>
            <person name="Tsui H.-C.T."/>
            <person name="Winkler M.E."/>
        </authorList>
    </citation>
    <scope>NUCLEOTIDE SEQUENCE</scope>
</reference>
<name>A0A381RPP0_9ZZZZ</name>
<dbReference type="InterPro" id="IPR001769">
    <property type="entry name" value="Gingipain"/>
</dbReference>
<dbReference type="GO" id="GO:0006508">
    <property type="term" value="P:proteolysis"/>
    <property type="evidence" value="ECO:0007669"/>
    <property type="project" value="InterPro"/>
</dbReference>
<dbReference type="Gene3D" id="3.40.50.10390">
    <property type="entry name" value="Gingipain r, domain 1"/>
    <property type="match status" value="1"/>
</dbReference>
<dbReference type="Gene3D" id="2.60.40.4070">
    <property type="match status" value="1"/>
</dbReference>
<evidence type="ECO:0000256" key="1">
    <source>
        <dbReference type="ARBA" id="ARBA00022729"/>
    </source>
</evidence>
<dbReference type="SUPFAM" id="SSF52129">
    <property type="entry name" value="Caspase-like"/>
    <property type="match status" value="1"/>
</dbReference>
<protein>
    <recommendedName>
        <fullName evidence="2">Gingipain domain-containing protein</fullName>
    </recommendedName>
</protein>
<sequence>MNLKKMYLIIYIISFSFLLGDGVSFRGKTSEQLMSQPIPLAFTNMVMNNYNILPSQINPQRGTFLIIAPDGIIQYLGDFVSFKNSQGFDVDVIALSEAGESASLIKSTIANKLAEDPMLEYVLLLGDVDGFASFPSFYYGPENDVSDQKYTHILGDDNIPDVFIGRLSIDSLSDLAVIMAKTMQYVTNPLLYDSNWLSRGLIVAGNYSNSYPIPITPKWTSYWLRDELLDYGYNQIDTVFYPPVQQGAPYIIPSINNGVGIVNYRGWGDANGWHYPEFHTDDVNDLNNGWLTPVFFSWVCNSNDFANNVDPCLAESVLRGGTPSIPKGGVAFIGPSDLHTSTKYNNVINAYTYDAMLNHGVVELGPAMQAGQSGLLKEFPAQNGPGEAQEFYAHVYNILGDPSLPVYIDTPDQFTMNVEDIYANDGLVDLTLTNVSGSTVNNAVISIMDDDQLLSKGITDDEGRFLTSIDVYGGMQLEVYANKGGFIQGHTSIGIQPENSDLSIANMTVISENGGDKPTLGELINLTLELKNNSENSTNAFTGEIIFSTGVEPNLFQVNIPAMASGGIESLNSVEFSCYSASVGNTIHGQLNDQNGNTICEFVIEVELPVFNVSFENSSINPNSEIETVLSVSNFSGGTYHNIWIEISALSDGADVTMNSTSNLFSNFAPFSTTSNGTNYEISIGDVSYGSDISFLVEFVKNGHSIFSQEVPLHIEPPSDNIPVAPNNYGYWAYDDTDAGFDETPTFDWIELDPNYGGNNGTYYQLGDDAHENIELPFTFKYHGIDYNQITVSSNGWTSFEPCYIDYFWNMSIPMYMGPKAMLAPFSDDLETIDTNNDDEIDVWIKVFTWYDEDNGRFIIEWSRALNGYDEVTEETFEIILYDQNAMPTESGDGVIEFQYLEIEDVDVTKNYSTVGIESPTKNYGTQYVFNNVYSPGAAPLANERVIRFTTEAPDNYVASLTLDNELTPNDFILSPAYPNPFNPVAHFDLIIPYGEFVKMTVFDILGREVTILKNGMMAPGQYKIAWHGIDNFGKSVSSGSYFLVMKYGEKTKVQKLVFLK</sequence>
<feature type="domain" description="Gingipain" evidence="2">
    <location>
        <begin position="64"/>
        <end position="405"/>
    </location>
</feature>
<gene>
    <name evidence="3" type="ORF">METZ01_LOCUS46710</name>
</gene>
<dbReference type="GO" id="GO:0008234">
    <property type="term" value="F:cysteine-type peptidase activity"/>
    <property type="evidence" value="ECO:0007669"/>
    <property type="project" value="InterPro"/>
</dbReference>
<accession>A0A381RPP0</accession>
<organism evidence="3">
    <name type="scientific">marine metagenome</name>
    <dbReference type="NCBI Taxonomy" id="408172"/>
    <lineage>
        <taxon>unclassified sequences</taxon>
        <taxon>metagenomes</taxon>
        <taxon>ecological metagenomes</taxon>
    </lineage>
</organism>
<proteinExistence type="predicted"/>
<evidence type="ECO:0000259" key="2">
    <source>
        <dbReference type="Pfam" id="PF01364"/>
    </source>
</evidence>
<keyword evidence="1" id="KW-0732">Signal</keyword>
<dbReference type="Gene3D" id="3.40.50.1460">
    <property type="match status" value="1"/>
</dbReference>
<dbReference type="EMBL" id="UINC01002182">
    <property type="protein sequence ID" value="SUZ93856.1"/>
    <property type="molecule type" value="Genomic_DNA"/>
</dbReference>
<evidence type="ECO:0000313" key="3">
    <source>
        <dbReference type="EMBL" id="SUZ93856.1"/>
    </source>
</evidence>
<dbReference type="InterPro" id="IPR026444">
    <property type="entry name" value="Secre_tail"/>
</dbReference>
<dbReference type="Pfam" id="PF01364">
    <property type="entry name" value="Peptidase_C25"/>
    <property type="match status" value="1"/>
</dbReference>
<dbReference type="AlphaFoldDB" id="A0A381RPP0"/>
<dbReference type="InterPro" id="IPR029030">
    <property type="entry name" value="Caspase-like_dom_sf"/>
</dbReference>
<dbReference type="NCBIfam" id="TIGR04183">
    <property type="entry name" value="Por_Secre_tail"/>
    <property type="match status" value="1"/>
</dbReference>